<feature type="transmembrane region" description="Helical" evidence="3">
    <location>
        <begin position="230"/>
        <end position="248"/>
    </location>
</feature>
<feature type="transmembrane region" description="Helical" evidence="3">
    <location>
        <begin position="254"/>
        <end position="270"/>
    </location>
</feature>
<feature type="transmembrane region" description="Helical" evidence="3">
    <location>
        <begin position="128"/>
        <end position="149"/>
    </location>
</feature>
<evidence type="ECO:0000313" key="5">
    <source>
        <dbReference type="Proteomes" id="UP000294830"/>
    </source>
</evidence>
<gene>
    <name evidence="4" type="ORF">CLV25_109104</name>
</gene>
<keyword evidence="5" id="KW-1185">Reference proteome</keyword>
<dbReference type="Proteomes" id="UP000294830">
    <property type="component" value="Unassembled WGS sequence"/>
</dbReference>
<name>A0A4R2EEH2_9BACT</name>
<dbReference type="GO" id="GO:0008654">
    <property type="term" value="P:phospholipid biosynthetic process"/>
    <property type="evidence" value="ECO:0007669"/>
    <property type="project" value="InterPro"/>
</dbReference>
<feature type="transmembrane region" description="Helical" evidence="3">
    <location>
        <begin position="161"/>
        <end position="179"/>
    </location>
</feature>
<feature type="transmembrane region" description="Helical" evidence="3">
    <location>
        <begin position="36"/>
        <end position="58"/>
    </location>
</feature>
<comment type="caution">
    <text evidence="4">The sequence shown here is derived from an EMBL/GenBank/DDBJ whole genome shotgun (WGS) entry which is preliminary data.</text>
</comment>
<feature type="transmembrane region" description="Helical" evidence="3">
    <location>
        <begin position="12"/>
        <end position="30"/>
    </location>
</feature>
<dbReference type="InterPro" id="IPR048254">
    <property type="entry name" value="CDP_ALCOHOL_P_TRANSF_CS"/>
</dbReference>
<sequence length="277" mass="30512">MNQSGLIKNIPNSFTSFNLISGCIAIGLAFHGMLSYAGYFILIAAVFDFFDGMVARALKVHSEIGKELDSLADVVSFGVAPCFILLQLMASSLMPNDVFLGFFETFSSNEIPPLTKIFVYRNVVGFGFWTYFFLAVPLLVAVFSAIRLAKFNVDTRQTTSFIGLPTPANAIFIMSLGFISENAANPGIQGIILHPMTLLFVSVISAYLLVCEMPMFALKFKNFSLRDNALKYGFIAASILLLAFFRLYALPMVILLYIGVSFGVWIIALLKSDGLKY</sequence>
<accession>A0A4R2EEH2</accession>
<keyword evidence="3" id="KW-0812">Transmembrane</keyword>
<dbReference type="PROSITE" id="PS00379">
    <property type="entry name" value="CDP_ALCOHOL_P_TRANSF"/>
    <property type="match status" value="1"/>
</dbReference>
<evidence type="ECO:0000256" key="1">
    <source>
        <dbReference type="ARBA" id="ARBA00022679"/>
    </source>
</evidence>
<dbReference type="EMBL" id="SLWB01000009">
    <property type="protein sequence ID" value="TCN66475.1"/>
    <property type="molecule type" value="Genomic_DNA"/>
</dbReference>
<dbReference type="InterPro" id="IPR043130">
    <property type="entry name" value="CDP-OH_PTrfase_TM_dom"/>
</dbReference>
<keyword evidence="1 2" id="KW-0808">Transferase</keyword>
<dbReference type="InterPro" id="IPR000462">
    <property type="entry name" value="CDP-OH_P_trans"/>
</dbReference>
<dbReference type="Pfam" id="PF01066">
    <property type="entry name" value="CDP-OH_P_transf"/>
    <property type="match status" value="1"/>
</dbReference>
<keyword evidence="3" id="KW-0472">Membrane</keyword>
<dbReference type="Gene3D" id="1.20.120.1760">
    <property type="match status" value="1"/>
</dbReference>
<organism evidence="4 5">
    <name type="scientific">Acetobacteroides hydrogenigenes</name>
    <dbReference type="NCBI Taxonomy" id="979970"/>
    <lineage>
        <taxon>Bacteria</taxon>
        <taxon>Pseudomonadati</taxon>
        <taxon>Bacteroidota</taxon>
        <taxon>Bacteroidia</taxon>
        <taxon>Bacteroidales</taxon>
        <taxon>Rikenellaceae</taxon>
        <taxon>Acetobacteroides</taxon>
    </lineage>
</organism>
<comment type="similarity">
    <text evidence="2">Belongs to the CDP-alcohol phosphatidyltransferase class-I family.</text>
</comment>
<reference evidence="4 5" key="1">
    <citation type="submission" date="2019-03" db="EMBL/GenBank/DDBJ databases">
        <title>Genomic Encyclopedia of Archaeal and Bacterial Type Strains, Phase II (KMG-II): from individual species to whole genera.</title>
        <authorList>
            <person name="Goeker M."/>
        </authorList>
    </citation>
    <scope>NUCLEOTIDE SEQUENCE [LARGE SCALE GENOMIC DNA]</scope>
    <source>
        <strain evidence="4 5">RL-C</strain>
    </source>
</reference>
<evidence type="ECO:0000256" key="3">
    <source>
        <dbReference type="SAM" id="Phobius"/>
    </source>
</evidence>
<evidence type="ECO:0000256" key="2">
    <source>
        <dbReference type="RuleBase" id="RU003750"/>
    </source>
</evidence>
<feature type="transmembrane region" description="Helical" evidence="3">
    <location>
        <begin position="191"/>
        <end position="210"/>
    </location>
</feature>
<dbReference type="RefSeq" id="WP_165877060.1">
    <property type="nucleotide sequence ID" value="NZ_SLWB01000009.1"/>
</dbReference>
<dbReference type="AlphaFoldDB" id="A0A4R2EEH2"/>
<protein>
    <submittedName>
        <fullName evidence="4">CDP-diacylglycerol--serine O-phosphatidyltransferase</fullName>
    </submittedName>
</protein>
<keyword evidence="3" id="KW-1133">Transmembrane helix</keyword>
<dbReference type="GO" id="GO:0016780">
    <property type="term" value="F:phosphotransferase activity, for other substituted phosphate groups"/>
    <property type="evidence" value="ECO:0007669"/>
    <property type="project" value="InterPro"/>
</dbReference>
<proteinExistence type="inferred from homology"/>
<dbReference type="GO" id="GO:0016020">
    <property type="term" value="C:membrane"/>
    <property type="evidence" value="ECO:0007669"/>
    <property type="project" value="InterPro"/>
</dbReference>
<evidence type="ECO:0000313" key="4">
    <source>
        <dbReference type="EMBL" id="TCN66475.1"/>
    </source>
</evidence>
<feature type="transmembrane region" description="Helical" evidence="3">
    <location>
        <begin position="70"/>
        <end position="90"/>
    </location>
</feature>